<evidence type="ECO:0000313" key="2">
    <source>
        <dbReference type="EMBL" id="KAF4625669.1"/>
    </source>
</evidence>
<sequence>MAESQQTPEAPQVVALEAEADDHRHEVDSAFGDGDSVASSTTSIGSSILKHREENGRTYHAYKDGKYPYPNDEGENDRLDLQHHVYSLTYNGKLFLSPIPKEKQIHRVLDVGTGTGIWAIDYGDEHPEAKVLGIDLSPIQPAFLPPNVTFEIDDAEEPWTYSHKFDFIYARMMTGSIANWPKFFKQCFEFSNPGAWLELSDCIFPLGCDDGTMTPETYLHKWSAVVFDASLKMNRPLNSSITYKALMEAAGYVDVVEVIDRWPTNKWPKDPRYKELGMWTNENLTTGLTGLSIGLLTRVQGWSPQDVEAFLVNVRKELRDPKIHAYLQIRTVYGRKPE</sequence>
<dbReference type="SUPFAM" id="SSF53335">
    <property type="entry name" value="S-adenosyl-L-methionine-dependent methyltransferases"/>
    <property type="match status" value="1"/>
</dbReference>
<keyword evidence="3" id="KW-1185">Reference proteome</keyword>
<feature type="compositionally biased region" description="Basic and acidic residues" evidence="1">
    <location>
        <begin position="50"/>
        <end position="66"/>
    </location>
</feature>
<dbReference type="Proteomes" id="UP000566819">
    <property type="component" value="Unassembled WGS sequence"/>
</dbReference>
<organism evidence="2 3">
    <name type="scientific">Cudoniella acicularis</name>
    <dbReference type="NCBI Taxonomy" id="354080"/>
    <lineage>
        <taxon>Eukaryota</taxon>
        <taxon>Fungi</taxon>
        <taxon>Dikarya</taxon>
        <taxon>Ascomycota</taxon>
        <taxon>Pezizomycotina</taxon>
        <taxon>Leotiomycetes</taxon>
        <taxon>Helotiales</taxon>
        <taxon>Tricladiaceae</taxon>
        <taxon>Cudoniella</taxon>
    </lineage>
</organism>
<dbReference type="PANTHER" id="PTHR43591">
    <property type="entry name" value="METHYLTRANSFERASE"/>
    <property type="match status" value="1"/>
</dbReference>
<dbReference type="InterPro" id="IPR029063">
    <property type="entry name" value="SAM-dependent_MTases_sf"/>
</dbReference>
<dbReference type="GO" id="GO:0008168">
    <property type="term" value="F:methyltransferase activity"/>
    <property type="evidence" value="ECO:0007669"/>
    <property type="project" value="TreeGrafter"/>
</dbReference>
<dbReference type="CDD" id="cd02440">
    <property type="entry name" value="AdoMet_MTases"/>
    <property type="match status" value="1"/>
</dbReference>
<dbReference type="Pfam" id="PF13489">
    <property type="entry name" value="Methyltransf_23"/>
    <property type="match status" value="1"/>
</dbReference>
<gene>
    <name evidence="2" type="ORF">G7Y89_g12491</name>
</gene>
<protein>
    <recommendedName>
        <fullName evidence="4">S-adenosyl-L-methionine-dependent methyltransferase</fullName>
    </recommendedName>
</protein>
<dbReference type="Gene3D" id="3.40.50.150">
    <property type="entry name" value="Vaccinia Virus protein VP39"/>
    <property type="match status" value="1"/>
</dbReference>
<dbReference type="OrthoDB" id="2013972at2759"/>
<name>A0A8H4R8P9_9HELO</name>
<feature type="region of interest" description="Disordered" evidence="1">
    <location>
        <begin position="20"/>
        <end position="75"/>
    </location>
</feature>
<evidence type="ECO:0008006" key="4">
    <source>
        <dbReference type="Google" id="ProtNLM"/>
    </source>
</evidence>
<evidence type="ECO:0000256" key="1">
    <source>
        <dbReference type="SAM" id="MobiDB-lite"/>
    </source>
</evidence>
<dbReference type="AlphaFoldDB" id="A0A8H4R8P9"/>
<reference evidence="2 3" key="1">
    <citation type="submission" date="2020-03" db="EMBL/GenBank/DDBJ databases">
        <title>Draft Genome Sequence of Cudoniella acicularis.</title>
        <authorList>
            <person name="Buettner E."/>
            <person name="Kellner H."/>
        </authorList>
    </citation>
    <scope>NUCLEOTIDE SEQUENCE [LARGE SCALE GENOMIC DNA]</scope>
    <source>
        <strain evidence="2 3">DSM 108380</strain>
    </source>
</reference>
<accession>A0A8H4R8P9</accession>
<comment type="caution">
    <text evidence="2">The sequence shown here is derived from an EMBL/GenBank/DDBJ whole genome shotgun (WGS) entry which is preliminary data.</text>
</comment>
<feature type="compositionally biased region" description="Low complexity" evidence="1">
    <location>
        <begin position="39"/>
        <end position="48"/>
    </location>
</feature>
<dbReference type="PANTHER" id="PTHR43591:SF31">
    <property type="entry name" value="LAEA-LIKE, PUTATIVE (AFU_ORTHOLOGUE AFUA_8G01930)-RELATED"/>
    <property type="match status" value="1"/>
</dbReference>
<proteinExistence type="predicted"/>
<evidence type="ECO:0000313" key="3">
    <source>
        <dbReference type="Proteomes" id="UP000566819"/>
    </source>
</evidence>
<dbReference type="EMBL" id="JAAMPI010001322">
    <property type="protein sequence ID" value="KAF4625669.1"/>
    <property type="molecule type" value="Genomic_DNA"/>
</dbReference>